<dbReference type="AlphaFoldDB" id="A0A0G0JNQ3"/>
<feature type="transmembrane region" description="Helical" evidence="5">
    <location>
        <begin position="130"/>
        <end position="151"/>
    </location>
</feature>
<accession>A0A0G0JNQ3</accession>
<gene>
    <name evidence="7" type="ORF">US54_C0008G0009</name>
</gene>
<dbReference type="Proteomes" id="UP000034471">
    <property type="component" value="Unassembled WGS sequence"/>
</dbReference>
<evidence type="ECO:0000256" key="1">
    <source>
        <dbReference type="ARBA" id="ARBA00004141"/>
    </source>
</evidence>
<evidence type="ECO:0000259" key="6">
    <source>
        <dbReference type="Pfam" id="PF04932"/>
    </source>
</evidence>
<dbReference type="Pfam" id="PF04932">
    <property type="entry name" value="Wzy_C"/>
    <property type="match status" value="1"/>
</dbReference>
<proteinExistence type="predicted"/>
<sequence>MHTLQKTINSFTKTISPFILLGIGVLFIRLPPIYIAPIKSSFVMSHTIARLLILLALALQMYKRDGLKEIHTIPKVTLALISFWLFSQSLSIFGATNIYSFLDGYKDIFFGIMVFVSTFIVVSKKNTSNIIAILLGSSFIHLLFQNLIYFWPERMLRIFSELIYSPYLDVLQYQFNRGRFFGDALDEVVIPLIIFVLVSKAKNVKKLIAMFLFGTITFITIASNWRSKLVVYLLALFCSIIITRNYQKIIPPLIGFILILSIIFSNFVSLNTVGTNVLDRVIFDIEEEYRPIDARFNYWKEASSIGMSSPLYGVGVGNYYDNLSSLSQQYSQSSQVNRYKNFTVIDDPHNILVSTFVSSGFLGLFAFILLFSYFFIDDLKSMYKNNLQLKMFVIIFWSIFAYSMFNPWIYFGYLGFLWFIRGVIEKISYEYS</sequence>
<dbReference type="GO" id="GO:0016020">
    <property type="term" value="C:membrane"/>
    <property type="evidence" value="ECO:0007669"/>
    <property type="project" value="UniProtKB-SubCell"/>
</dbReference>
<dbReference type="PANTHER" id="PTHR37422">
    <property type="entry name" value="TEICHURONIC ACID BIOSYNTHESIS PROTEIN TUAE"/>
    <property type="match status" value="1"/>
</dbReference>
<evidence type="ECO:0000256" key="2">
    <source>
        <dbReference type="ARBA" id="ARBA00022692"/>
    </source>
</evidence>
<evidence type="ECO:0000256" key="4">
    <source>
        <dbReference type="ARBA" id="ARBA00023136"/>
    </source>
</evidence>
<comment type="caution">
    <text evidence="7">The sequence shown here is derived from an EMBL/GenBank/DDBJ whole genome shotgun (WGS) entry which is preliminary data.</text>
</comment>
<name>A0A0G0JNQ3_9BACT</name>
<protein>
    <recommendedName>
        <fullName evidence="6">O-antigen ligase-related domain-containing protein</fullName>
    </recommendedName>
</protein>
<feature type="domain" description="O-antigen ligase-related" evidence="6">
    <location>
        <begin position="213"/>
        <end position="368"/>
    </location>
</feature>
<keyword evidence="4 5" id="KW-0472">Membrane</keyword>
<feature type="transmembrane region" description="Helical" evidence="5">
    <location>
        <begin position="108"/>
        <end position="123"/>
    </location>
</feature>
<comment type="subcellular location">
    <subcellularLocation>
        <location evidence="1">Membrane</location>
        <topology evidence="1">Multi-pass membrane protein</topology>
    </subcellularLocation>
</comment>
<dbReference type="PANTHER" id="PTHR37422:SF13">
    <property type="entry name" value="LIPOPOLYSACCHARIDE BIOSYNTHESIS PROTEIN PA4999-RELATED"/>
    <property type="match status" value="1"/>
</dbReference>
<feature type="transmembrane region" description="Helical" evidence="5">
    <location>
        <begin position="387"/>
        <end position="402"/>
    </location>
</feature>
<reference evidence="7 8" key="1">
    <citation type="journal article" date="2015" name="Nature">
        <title>rRNA introns, odd ribosomes, and small enigmatic genomes across a large radiation of phyla.</title>
        <authorList>
            <person name="Brown C.T."/>
            <person name="Hug L.A."/>
            <person name="Thomas B.C."/>
            <person name="Sharon I."/>
            <person name="Castelle C.J."/>
            <person name="Singh A."/>
            <person name="Wilkins M.J."/>
            <person name="Williams K.H."/>
            <person name="Banfield J.F."/>
        </authorList>
    </citation>
    <scope>NUCLEOTIDE SEQUENCE [LARGE SCALE GENOMIC DNA]</scope>
</reference>
<feature type="transmembrane region" description="Helical" evidence="5">
    <location>
        <begin position="15"/>
        <end position="35"/>
    </location>
</feature>
<organism evidence="7 8">
    <name type="scientific">Candidatus Roizmanbacteria bacterium GW2011_GWA2_37_7</name>
    <dbReference type="NCBI Taxonomy" id="1618481"/>
    <lineage>
        <taxon>Bacteria</taxon>
        <taxon>Candidatus Roizmaniibacteriota</taxon>
    </lineage>
</organism>
<dbReference type="EMBL" id="LBTJ01000008">
    <property type="protein sequence ID" value="KKQ38534.1"/>
    <property type="molecule type" value="Genomic_DNA"/>
</dbReference>
<keyword evidence="3 5" id="KW-1133">Transmembrane helix</keyword>
<keyword evidence="2 5" id="KW-0812">Transmembrane</keyword>
<feature type="transmembrane region" description="Helical" evidence="5">
    <location>
        <begin position="351"/>
        <end position="375"/>
    </location>
</feature>
<dbReference type="STRING" id="1618481.US54_C0008G0009"/>
<evidence type="ECO:0000256" key="3">
    <source>
        <dbReference type="ARBA" id="ARBA00022989"/>
    </source>
</evidence>
<feature type="transmembrane region" description="Helical" evidence="5">
    <location>
        <begin position="41"/>
        <end position="59"/>
    </location>
</feature>
<evidence type="ECO:0000256" key="5">
    <source>
        <dbReference type="SAM" id="Phobius"/>
    </source>
</evidence>
<evidence type="ECO:0000313" key="7">
    <source>
        <dbReference type="EMBL" id="KKQ38534.1"/>
    </source>
</evidence>
<dbReference type="InterPro" id="IPR051533">
    <property type="entry name" value="WaaL-like"/>
</dbReference>
<feature type="transmembrane region" description="Helical" evidence="5">
    <location>
        <begin position="180"/>
        <end position="198"/>
    </location>
</feature>
<feature type="transmembrane region" description="Helical" evidence="5">
    <location>
        <begin position="207"/>
        <end position="223"/>
    </location>
</feature>
<evidence type="ECO:0000313" key="8">
    <source>
        <dbReference type="Proteomes" id="UP000034471"/>
    </source>
</evidence>
<feature type="transmembrane region" description="Helical" evidence="5">
    <location>
        <begin position="253"/>
        <end position="270"/>
    </location>
</feature>
<feature type="transmembrane region" description="Helical" evidence="5">
    <location>
        <begin position="80"/>
        <end position="102"/>
    </location>
</feature>
<feature type="transmembrane region" description="Helical" evidence="5">
    <location>
        <begin position="229"/>
        <end position="246"/>
    </location>
</feature>
<dbReference type="InterPro" id="IPR007016">
    <property type="entry name" value="O-antigen_ligase-rel_domated"/>
</dbReference>